<dbReference type="InterPro" id="IPR011330">
    <property type="entry name" value="Glyco_hydro/deAcase_b/a-brl"/>
</dbReference>
<dbReference type="Proteomes" id="UP000481621">
    <property type="component" value="Unassembled WGS sequence"/>
</dbReference>
<dbReference type="PANTHER" id="PTHR34216">
    <property type="match status" value="1"/>
</dbReference>
<evidence type="ECO:0000313" key="5">
    <source>
        <dbReference type="Proteomes" id="UP000481621"/>
    </source>
</evidence>
<dbReference type="Gene3D" id="3.20.20.370">
    <property type="entry name" value="Glycoside hydrolase/deacetylase"/>
    <property type="match status" value="1"/>
</dbReference>
<keyword evidence="5" id="KW-1185">Reference proteome</keyword>
<dbReference type="GO" id="GO:0016810">
    <property type="term" value="F:hydrolase activity, acting on carbon-nitrogen (but not peptide) bonds"/>
    <property type="evidence" value="ECO:0007669"/>
    <property type="project" value="InterPro"/>
</dbReference>
<reference evidence="4" key="1">
    <citation type="submission" date="2020-02" db="EMBL/GenBank/DDBJ databases">
        <title>Bacillus sedimentmangrovi sp. nov., isolated from sediment of the mangrove ecosystem.</title>
        <authorList>
            <person name="Liu G."/>
        </authorList>
    </citation>
    <scope>NUCLEOTIDE SEQUENCE [LARGE SCALE GENOMIC DNA]</scope>
    <source>
        <strain evidence="4">SgZ-7</strain>
    </source>
</reference>
<dbReference type="GO" id="GO:0005975">
    <property type="term" value="P:carbohydrate metabolic process"/>
    <property type="evidence" value="ECO:0007669"/>
    <property type="project" value="InterPro"/>
</dbReference>
<dbReference type="InterPro" id="IPR051398">
    <property type="entry name" value="Polysacch_Deacetylase"/>
</dbReference>
<dbReference type="RefSeq" id="WP_163250104.1">
    <property type="nucleotide sequence ID" value="NZ_JAAIUV010000001.1"/>
</dbReference>
<accession>A0A6B3TLM8</accession>
<dbReference type="InterPro" id="IPR002509">
    <property type="entry name" value="NODB_dom"/>
</dbReference>
<gene>
    <name evidence="4" type="ORF">G4Z05_01225</name>
</gene>
<dbReference type="EMBL" id="JAAIUV010000001">
    <property type="protein sequence ID" value="NEX77522.1"/>
    <property type="molecule type" value="Genomic_DNA"/>
</dbReference>
<comment type="subcellular location">
    <subcellularLocation>
        <location evidence="1">Secreted</location>
    </subcellularLocation>
</comment>
<dbReference type="GO" id="GO:0005576">
    <property type="term" value="C:extracellular region"/>
    <property type="evidence" value="ECO:0007669"/>
    <property type="project" value="UniProtKB-SubCell"/>
</dbReference>
<organism evidence="4 5">
    <name type="scientific">Neobacillus thermocopriae</name>
    <dbReference type="NCBI Taxonomy" id="1215031"/>
    <lineage>
        <taxon>Bacteria</taxon>
        <taxon>Bacillati</taxon>
        <taxon>Bacillota</taxon>
        <taxon>Bacilli</taxon>
        <taxon>Bacillales</taxon>
        <taxon>Bacillaceae</taxon>
        <taxon>Neobacillus</taxon>
    </lineage>
</organism>
<evidence type="ECO:0000313" key="4">
    <source>
        <dbReference type="EMBL" id="NEX77522.1"/>
    </source>
</evidence>
<evidence type="ECO:0000256" key="2">
    <source>
        <dbReference type="ARBA" id="ARBA00022729"/>
    </source>
</evidence>
<protein>
    <submittedName>
        <fullName evidence="4">Polysaccharide deacetylase family protein</fullName>
    </submittedName>
</protein>
<feature type="domain" description="NodB homology" evidence="3">
    <location>
        <begin position="83"/>
        <end position="246"/>
    </location>
</feature>
<dbReference type="AlphaFoldDB" id="A0A6B3TLM8"/>
<comment type="caution">
    <text evidence="4">The sequence shown here is derived from an EMBL/GenBank/DDBJ whole genome shotgun (WGS) entry which is preliminary data.</text>
</comment>
<evidence type="ECO:0000259" key="3">
    <source>
        <dbReference type="PROSITE" id="PS51677"/>
    </source>
</evidence>
<proteinExistence type="predicted"/>
<sequence length="246" mass="28782">MKTYLLFLLAFFYFGWGLSVSPVAAQQKVPIFVYHSIAEYTGTGEKELYVTPEQFEKQMKYLRDHGFTFLTFEQWDDWKTVKKPVFITFDDGYKNNWKAFEIFQKLKTPSFHPVGTIFVISDFIGWPNRLSAEDLKKMAESGFFSIQSHTATHPDLTKLSKFTHELKDSKEKIERITGKPVVALSYPYGSFNDKVVEETKKYYQFGITTTPELYSEKGIQNERYYIPRLYVKYSTTLEEFAKLVGN</sequence>
<evidence type="ECO:0000256" key="1">
    <source>
        <dbReference type="ARBA" id="ARBA00004613"/>
    </source>
</evidence>
<dbReference type="PROSITE" id="PS51677">
    <property type="entry name" value="NODB"/>
    <property type="match status" value="1"/>
</dbReference>
<dbReference type="CDD" id="cd10918">
    <property type="entry name" value="CE4_NodB_like_5s_6s"/>
    <property type="match status" value="1"/>
</dbReference>
<name>A0A6B3TLM8_9BACI</name>
<dbReference type="Pfam" id="PF01522">
    <property type="entry name" value="Polysacc_deac_1"/>
    <property type="match status" value="1"/>
</dbReference>
<dbReference type="SUPFAM" id="SSF88713">
    <property type="entry name" value="Glycoside hydrolase/deacetylase"/>
    <property type="match status" value="1"/>
</dbReference>
<dbReference type="PANTHER" id="PTHR34216:SF3">
    <property type="entry name" value="POLY-BETA-1,6-N-ACETYL-D-GLUCOSAMINE N-DEACETYLASE"/>
    <property type="match status" value="1"/>
</dbReference>
<keyword evidence="2" id="KW-0732">Signal</keyword>